<evidence type="ECO:0000256" key="7">
    <source>
        <dbReference type="ARBA" id="ARBA00047984"/>
    </source>
</evidence>
<sequence length="611" mass="66422">MGSRYVPPHSRGTGGLVKEDTSTISSKPSGGAERGGDRWGGPSGKGGGDRWNAEDRGSSRFDCLNEDGPPSRGGRGGQNGGDRGIKESVGHVDPSDIDWTRRADGRRPVAVEPTEVEIFGEPKGRSSAGIDFDKYDAIPVQVTGNAAADIVPITRFSEARLTDMLFENLQRCGYDRPTPIQKYSIPIVVKGRDLMACAQTGSGKTCAFMVPCLESLLRSGPPGSTGGGRRPKPMPCALVLAPTRELAAQIHVESLKFSFRTGIRSCIVYGGAEMREQRNDIERGCDVLIATPGRLTDMYDRGYLSLALVQFFILDEADRMLDMGFEPQVRQIVSATDMGSKSRIRRQNMMFSATFAREVQSMARDFLDDYIFITVGRVGSASELVTQKVTYADNLEMKTRALEKVIKEYLTGDGLAVVFVETKRGADALERELYDKNVSVTAIHGDRTQAEREEALAAFKSGANPVMVATDVAARGLDISNVSLVVNFDLPKQIDDYVHRIGRTGRAGRKGVAVAFVDERCAYLPELYDLLSEAKQETPLWFEDLCRTARRPTKGKGREERSFGGRDVRELDGAKAADGLARPPSRGGAPSTLPAARPASGFGNTGQDDAW</sequence>
<dbReference type="PANTHER" id="PTHR47958">
    <property type="entry name" value="ATP-DEPENDENT RNA HELICASE DBP3"/>
    <property type="match status" value="1"/>
</dbReference>
<feature type="domain" description="DEAD-box RNA helicase Q" evidence="13">
    <location>
        <begin position="154"/>
        <end position="182"/>
    </location>
</feature>
<evidence type="ECO:0000259" key="12">
    <source>
        <dbReference type="PROSITE" id="PS51194"/>
    </source>
</evidence>
<feature type="compositionally biased region" description="Basic and acidic residues" evidence="10">
    <location>
        <begin position="556"/>
        <end position="575"/>
    </location>
</feature>
<feature type="region of interest" description="Disordered" evidence="10">
    <location>
        <begin position="552"/>
        <end position="611"/>
    </location>
</feature>
<dbReference type="InterPro" id="IPR027417">
    <property type="entry name" value="P-loop_NTPase"/>
</dbReference>
<evidence type="ECO:0000313" key="14">
    <source>
        <dbReference type="EMBL" id="CAD8846697.1"/>
    </source>
</evidence>
<evidence type="ECO:0000256" key="1">
    <source>
        <dbReference type="ARBA" id="ARBA00012552"/>
    </source>
</evidence>
<dbReference type="InterPro" id="IPR014014">
    <property type="entry name" value="RNA_helicase_DEAD_Q_motif"/>
</dbReference>
<reference evidence="14" key="1">
    <citation type="submission" date="2021-01" db="EMBL/GenBank/DDBJ databases">
        <authorList>
            <person name="Corre E."/>
            <person name="Pelletier E."/>
            <person name="Niang G."/>
            <person name="Scheremetjew M."/>
            <person name="Finn R."/>
            <person name="Kale V."/>
            <person name="Holt S."/>
            <person name="Cochrane G."/>
            <person name="Meng A."/>
            <person name="Brown T."/>
            <person name="Cohen L."/>
        </authorList>
    </citation>
    <scope>NUCLEOTIDE SEQUENCE</scope>
</reference>
<dbReference type="EC" id="3.6.4.13" evidence="1"/>
<organism evidence="14">
    <name type="scientific">Noctiluca scintillans</name>
    <name type="common">Sea sparkle</name>
    <name type="synonym">Red tide dinoflagellate</name>
    <dbReference type="NCBI Taxonomy" id="2966"/>
    <lineage>
        <taxon>Eukaryota</taxon>
        <taxon>Sar</taxon>
        <taxon>Alveolata</taxon>
        <taxon>Dinophyceae</taxon>
        <taxon>Noctilucales</taxon>
        <taxon>Noctilucaceae</taxon>
        <taxon>Noctiluca</taxon>
    </lineage>
</organism>
<dbReference type="GO" id="GO:0003723">
    <property type="term" value="F:RNA binding"/>
    <property type="evidence" value="ECO:0007669"/>
    <property type="project" value="UniProtKB-KW"/>
</dbReference>
<dbReference type="CDD" id="cd17967">
    <property type="entry name" value="DEADc_DDX3_DDX4"/>
    <property type="match status" value="1"/>
</dbReference>
<dbReference type="SUPFAM" id="SSF52540">
    <property type="entry name" value="P-loop containing nucleoside triphosphate hydrolases"/>
    <property type="match status" value="1"/>
</dbReference>
<dbReference type="SMART" id="SM00490">
    <property type="entry name" value="HELICc"/>
    <property type="match status" value="1"/>
</dbReference>
<dbReference type="InterPro" id="IPR001650">
    <property type="entry name" value="Helicase_C-like"/>
</dbReference>
<dbReference type="PROSITE" id="PS00039">
    <property type="entry name" value="DEAD_ATP_HELICASE"/>
    <property type="match status" value="1"/>
</dbReference>
<dbReference type="Pfam" id="PF00271">
    <property type="entry name" value="Helicase_C"/>
    <property type="match status" value="1"/>
</dbReference>
<name>A0A7S1A9D4_NOCSC</name>
<feature type="region of interest" description="Disordered" evidence="10">
    <location>
        <begin position="1"/>
        <end position="104"/>
    </location>
</feature>
<dbReference type="EMBL" id="HBFQ01029878">
    <property type="protein sequence ID" value="CAD8846697.1"/>
    <property type="molecule type" value="Transcribed_RNA"/>
</dbReference>
<comment type="similarity">
    <text evidence="9">Belongs to the DEAD box helicase family.</text>
</comment>
<evidence type="ECO:0000256" key="3">
    <source>
        <dbReference type="ARBA" id="ARBA00022801"/>
    </source>
</evidence>
<evidence type="ECO:0000256" key="9">
    <source>
        <dbReference type="RuleBase" id="RU000492"/>
    </source>
</evidence>
<dbReference type="InterPro" id="IPR000629">
    <property type="entry name" value="RNA-helicase_DEAD-box_CS"/>
</dbReference>
<accession>A0A7S1A9D4</accession>
<feature type="compositionally biased region" description="Basic and acidic residues" evidence="10">
    <location>
        <begin position="83"/>
        <end position="104"/>
    </location>
</feature>
<dbReference type="PROSITE" id="PS51194">
    <property type="entry name" value="HELICASE_CTER"/>
    <property type="match status" value="1"/>
</dbReference>
<evidence type="ECO:0000256" key="2">
    <source>
        <dbReference type="ARBA" id="ARBA00022741"/>
    </source>
</evidence>
<evidence type="ECO:0000256" key="6">
    <source>
        <dbReference type="ARBA" id="ARBA00022884"/>
    </source>
</evidence>
<dbReference type="PROSITE" id="PS51192">
    <property type="entry name" value="HELICASE_ATP_BIND_1"/>
    <property type="match status" value="1"/>
</dbReference>
<protein>
    <recommendedName>
        <fullName evidence="1">RNA helicase</fullName>
        <ecNumber evidence="1">3.6.4.13</ecNumber>
    </recommendedName>
</protein>
<feature type="short sequence motif" description="Q motif" evidence="8">
    <location>
        <begin position="154"/>
        <end position="182"/>
    </location>
</feature>
<evidence type="ECO:0000256" key="10">
    <source>
        <dbReference type="SAM" id="MobiDB-lite"/>
    </source>
</evidence>
<dbReference type="SMART" id="SM00487">
    <property type="entry name" value="DEXDc"/>
    <property type="match status" value="1"/>
</dbReference>
<evidence type="ECO:0000259" key="11">
    <source>
        <dbReference type="PROSITE" id="PS51192"/>
    </source>
</evidence>
<evidence type="ECO:0000256" key="5">
    <source>
        <dbReference type="ARBA" id="ARBA00022840"/>
    </source>
</evidence>
<proteinExistence type="inferred from homology"/>
<feature type="domain" description="Helicase ATP-binding" evidence="11">
    <location>
        <begin position="185"/>
        <end position="373"/>
    </location>
</feature>
<dbReference type="GO" id="GO:0005524">
    <property type="term" value="F:ATP binding"/>
    <property type="evidence" value="ECO:0007669"/>
    <property type="project" value="UniProtKB-KW"/>
</dbReference>
<keyword evidence="6" id="KW-0694">RNA-binding</keyword>
<keyword evidence="2 9" id="KW-0547">Nucleotide-binding</keyword>
<feature type="compositionally biased region" description="Gly residues" evidence="10">
    <location>
        <begin position="71"/>
        <end position="82"/>
    </location>
</feature>
<evidence type="ECO:0000256" key="8">
    <source>
        <dbReference type="PROSITE-ProRule" id="PRU00552"/>
    </source>
</evidence>
<feature type="compositionally biased region" description="Basic and acidic residues" evidence="10">
    <location>
        <begin position="47"/>
        <end position="59"/>
    </location>
</feature>
<comment type="catalytic activity">
    <reaction evidence="7">
        <text>ATP + H2O = ADP + phosphate + H(+)</text>
        <dbReference type="Rhea" id="RHEA:13065"/>
        <dbReference type="ChEBI" id="CHEBI:15377"/>
        <dbReference type="ChEBI" id="CHEBI:15378"/>
        <dbReference type="ChEBI" id="CHEBI:30616"/>
        <dbReference type="ChEBI" id="CHEBI:43474"/>
        <dbReference type="ChEBI" id="CHEBI:456216"/>
        <dbReference type="EC" id="3.6.4.13"/>
    </reaction>
</comment>
<dbReference type="AlphaFoldDB" id="A0A7S1A9D4"/>
<feature type="domain" description="Helicase C-terminal" evidence="12">
    <location>
        <begin position="401"/>
        <end position="546"/>
    </location>
</feature>
<keyword evidence="3 9" id="KW-0378">Hydrolase</keyword>
<dbReference type="FunFam" id="3.40.50.300:FF:000008">
    <property type="entry name" value="ATP-dependent RNA helicase RhlB"/>
    <property type="match status" value="1"/>
</dbReference>
<dbReference type="FunFam" id="3.40.50.300:FF:000397">
    <property type="entry name" value="Probable ATP-dependent RNA helicase DDX4"/>
    <property type="match status" value="1"/>
</dbReference>
<evidence type="ECO:0000259" key="13">
    <source>
        <dbReference type="PROSITE" id="PS51195"/>
    </source>
</evidence>
<keyword evidence="4 9" id="KW-0347">Helicase</keyword>
<dbReference type="CDD" id="cd18787">
    <property type="entry name" value="SF2_C_DEAD"/>
    <property type="match status" value="1"/>
</dbReference>
<keyword evidence="5 9" id="KW-0067">ATP-binding</keyword>
<dbReference type="Pfam" id="PF00270">
    <property type="entry name" value="DEAD"/>
    <property type="match status" value="1"/>
</dbReference>
<dbReference type="GO" id="GO:0016787">
    <property type="term" value="F:hydrolase activity"/>
    <property type="evidence" value="ECO:0007669"/>
    <property type="project" value="UniProtKB-KW"/>
</dbReference>
<dbReference type="Gene3D" id="3.40.50.300">
    <property type="entry name" value="P-loop containing nucleotide triphosphate hydrolases"/>
    <property type="match status" value="2"/>
</dbReference>
<dbReference type="PROSITE" id="PS51195">
    <property type="entry name" value="Q_MOTIF"/>
    <property type="match status" value="1"/>
</dbReference>
<gene>
    <name evidence="14" type="ORF">NSCI0253_LOCUS21047</name>
</gene>
<dbReference type="InterPro" id="IPR014001">
    <property type="entry name" value="Helicase_ATP-bd"/>
</dbReference>
<dbReference type="InterPro" id="IPR011545">
    <property type="entry name" value="DEAD/DEAH_box_helicase_dom"/>
</dbReference>
<dbReference type="GO" id="GO:0003724">
    <property type="term" value="F:RNA helicase activity"/>
    <property type="evidence" value="ECO:0007669"/>
    <property type="project" value="UniProtKB-EC"/>
</dbReference>
<evidence type="ECO:0000256" key="4">
    <source>
        <dbReference type="ARBA" id="ARBA00022806"/>
    </source>
</evidence>
<dbReference type="InterPro" id="IPR044763">
    <property type="entry name" value="Ded1/Dbp1_DEADc"/>
</dbReference>